<organism evidence="1 2">
    <name type="scientific">Paenibacillus profundus</name>
    <dbReference type="NCBI Taxonomy" id="1173085"/>
    <lineage>
        <taxon>Bacteria</taxon>
        <taxon>Bacillati</taxon>
        <taxon>Bacillota</taxon>
        <taxon>Bacilli</taxon>
        <taxon>Bacillales</taxon>
        <taxon>Paenibacillaceae</taxon>
        <taxon>Paenibacillus</taxon>
    </lineage>
</organism>
<name>A0ABS8YDY8_9BACL</name>
<dbReference type="Proteomes" id="UP001199916">
    <property type="component" value="Unassembled WGS sequence"/>
</dbReference>
<sequence>MARRLATEYVKASIQLTEAQLTRFLQSLALQCTVWRVKVLENGNQEVVLEDGQGDEITFLFEKQGNRYVCVTSCRLVHPKLTQVMHKLVATFRGEAVVNRIFYGFTMTYYYEDGAVRKIVEHKQGQSRVVFEHKDTVRSLQKLYSNDSVELRIAAVQSHINVLLDERNRSRKPETLHHIDSELSRMAHQLFMLEA</sequence>
<dbReference type="EMBL" id="JAJNBZ010000008">
    <property type="protein sequence ID" value="MCE5170223.1"/>
    <property type="molecule type" value="Genomic_DNA"/>
</dbReference>
<reference evidence="1 2" key="1">
    <citation type="submission" date="2021-11" db="EMBL/GenBank/DDBJ databases">
        <title>Draft genome sequence of Paenibacillus profundus YoMME, a new Gram-positive bacteria with exoelectrogenic properties.</title>
        <authorList>
            <person name="Hubenova Y."/>
            <person name="Hubenova E."/>
            <person name="Manasiev Y."/>
            <person name="Peykov S."/>
            <person name="Mitov M."/>
        </authorList>
    </citation>
    <scope>NUCLEOTIDE SEQUENCE [LARGE SCALE GENOMIC DNA]</scope>
    <source>
        <strain evidence="1 2">YoMME</strain>
    </source>
</reference>
<evidence type="ECO:0000313" key="2">
    <source>
        <dbReference type="Proteomes" id="UP001199916"/>
    </source>
</evidence>
<accession>A0ABS8YDY8</accession>
<proteinExistence type="predicted"/>
<protein>
    <submittedName>
        <fullName evidence="1">Non-ribosomal peptide synthetase module</fullName>
    </submittedName>
</protein>
<dbReference type="RefSeq" id="WP_233697011.1">
    <property type="nucleotide sequence ID" value="NZ_JAJNBZ010000008.1"/>
</dbReference>
<gene>
    <name evidence="1" type="ORF">LQV63_12970</name>
</gene>
<keyword evidence="2" id="KW-1185">Reference proteome</keyword>
<comment type="caution">
    <text evidence="1">The sequence shown here is derived from an EMBL/GenBank/DDBJ whole genome shotgun (WGS) entry which is preliminary data.</text>
</comment>
<evidence type="ECO:0000313" key="1">
    <source>
        <dbReference type="EMBL" id="MCE5170223.1"/>
    </source>
</evidence>